<reference evidence="1 2" key="1">
    <citation type="journal article" date="2016" name="Genome Biol. Evol.">
        <title>Gene Family Evolution Reflects Adaptation to Soil Environmental Stressors in the Genome of the Collembolan Orchesella cincta.</title>
        <authorList>
            <person name="Faddeeva-Vakhrusheva A."/>
            <person name="Derks M.F."/>
            <person name="Anvar S.Y."/>
            <person name="Agamennone V."/>
            <person name="Suring W."/>
            <person name="Smit S."/>
            <person name="van Straalen N.M."/>
            <person name="Roelofs D."/>
        </authorList>
    </citation>
    <scope>NUCLEOTIDE SEQUENCE [LARGE SCALE GENOMIC DNA]</scope>
    <source>
        <tissue evidence="1">Mixed pool</tissue>
    </source>
</reference>
<name>A0A1D2MP82_ORCCI</name>
<comment type="caution">
    <text evidence="1">The sequence shown here is derived from an EMBL/GenBank/DDBJ whole genome shotgun (WGS) entry which is preliminary data.</text>
</comment>
<accession>A0A1D2MP82</accession>
<protein>
    <submittedName>
        <fullName evidence="1">Uncharacterized protein</fullName>
    </submittedName>
</protein>
<dbReference type="OrthoDB" id="10053513at2759"/>
<dbReference type="STRING" id="48709.A0A1D2MP82"/>
<dbReference type="Proteomes" id="UP000094527">
    <property type="component" value="Unassembled WGS sequence"/>
</dbReference>
<gene>
    <name evidence="1" type="ORF">Ocin01_11931</name>
</gene>
<dbReference type="PANTHER" id="PTHR33053">
    <property type="entry name" value="PROTEIN, PUTATIVE-RELATED"/>
    <property type="match status" value="1"/>
</dbReference>
<organism evidence="1 2">
    <name type="scientific">Orchesella cincta</name>
    <name type="common">Springtail</name>
    <name type="synonym">Podura cincta</name>
    <dbReference type="NCBI Taxonomy" id="48709"/>
    <lineage>
        <taxon>Eukaryota</taxon>
        <taxon>Metazoa</taxon>
        <taxon>Ecdysozoa</taxon>
        <taxon>Arthropoda</taxon>
        <taxon>Hexapoda</taxon>
        <taxon>Collembola</taxon>
        <taxon>Entomobryomorpha</taxon>
        <taxon>Entomobryoidea</taxon>
        <taxon>Orchesellidae</taxon>
        <taxon>Orchesellinae</taxon>
        <taxon>Orchesella</taxon>
    </lineage>
</organism>
<keyword evidence="2" id="KW-1185">Reference proteome</keyword>
<dbReference type="AlphaFoldDB" id="A0A1D2MP82"/>
<sequence length="429" mass="47870">MCATLILKSLQFLKKAVESNVSNKLGTSLVNLSELPAFKNESNVLCISVSVDGIPIAKSGSTAFWPILGKCDQLTKPEVFVIGLFMGEEKPNNICAVIADAPARSFVKQCKNFNAFHGCERCITEGHYSGRVVYPDVSARLRCGLDYIFQKDPDHHTGTSPLVELDLDLVHNVPLDYMHLVCLGVMRIVVLKDIISDSEYVMFLRLQCAMYILLSNNASNAEWNRYASKLLHDFVLMSKELYGVEFLVYNVHNLIHIADDALTYGSLDNCSAFPFENHMQILKNMIKKNDQQVNQVAKRITERRTCGFMKAIVNEKVVIIKSSDKIIYNGITISAAPGNSCFQTSLGYIVQVKKIVFCIEPALSMLVCSILEKANLPGYVCDSDKLGIHVVKLESTENVNLHLSDLYCKCVLLPMDDVHVCIPFTKPIE</sequence>
<evidence type="ECO:0000313" key="1">
    <source>
        <dbReference type="EMBL" id="ODM94748.1"/>
    </source>
</evidence>
<dbReference type="EMBL" id="LJIJ01000758">
    <property type="protein sequence ID" value="ODM94748.1"/>
    <property type="molecule type" value="Genomic_DNA"/>
</dbReference>
<evidence type="ECO:0000313" key="2">
    <source>
        <dbReference type="Proteomes" id="UP000094527"/>
    </source>
</evidence>
<dbReference type="PANTHER" id="PTHR33053:SF24">
    <property type="entry name" value="TRANSPOSASE DOMAIN-CONTAINING PROTEIN"/>
    <property type="match status" value="1"/>
</dbReference>
<proteinExistence type="predicted"/>